<dbReference type="Pfam" id="PF01063">
    <property type="entry name" value="Aminotran_4"/>
    <property type="match status" value="1"/>
</dbReference>
<evidence type="ECO:0000313" key="4">
    <source>
        <dbReference type="EMBL" id="HIS93586.1"/>
    </source>
</evidence>
<gene>
    <name evidence="4" type="ORF">IAA84_11260</name>
</gene>
<comment type="caution">
    <text evidence="4">The sequence shown here is derived from an EMBL/GenBank/DDBJ whole genome shotgun (WGS) entry which is preliminary data.</text>
</comment>
<dbReference type="GO" id="GO:0008483">
    <property type="term" value="F:transaminase activity"/>
    <property type="evidence" value="ECO:0007669"/>
    <property type="project" value="UniProtKB-KW"/>
</dbReference>
<accession>A0A9D1G1U1</accession>
<reference evidence="4" key="1">
    <citation type="submission" date="2020-10" db="EMBL/GenBank/DDBJ databases">
        <authorList>
            <person name="Gilroy R."/>
        </authorList>
    </citation>
    <scope>NUCLEOTIDE SEQUENCE</scope>
    <source>
        <strain evidence="4">13766</strain>
    </source>
</reference>
<dbReference type="Gene3D" id="3.20.10.10">
    <property type="entry name" value="D-amino Acid Aminotransferase, subunit A, domain 2"/>
    <property type="match status" value="1"/>
</dbReference>
<dbReference type="PANTHER" id="PTHR42743:SF10">
    <property type="entry name" value="D-ALANINE AMINOTRANSFERASE"/>
    <property type="match status" value="1"/>
</dbReference>
<organism evidence="4 5">
    <name type="scientific">Candidatus Alectryocaccomicrobium excrementavium</name>
    <dbReference type="NCBI Taxonomy" id="2840668"/>
    <lineage>
        <taxon>Bacteria</taxon>
        <taxon>Bacillati</taxon>
        <taxon>Bacillota</taxon>
        <taxon>Clostridia</taxon>
        <taxon>Candidatus Alectryocaccomicrobium</taxon>
    </lineage>
</organism>
<dbReference type="InterPro" id="IPR043132">
    <property type="entry name" value="BCAT-like_C"/>
</dbReference>
<evidence type="ECO:0000313" key="5">
    <source>
        <dbReference type="Proteomes" id="UP000824140"/>
    </source>
</evidence>
<name>A0A9D1G1U1_9FIRM</name>
<evidence type="ECO:0000256" key="3">
    <source>
        <dbReference type="ARBA" id="ARBA00022898"/>
    </source>
</evidence>
<dbReference type="Proteomes" id="UP000824140">
    <property type="component" value="Unassembled WGS sequence"/>
</dbReference>
<proteinExistence type="inferred from homology"/>
<comment type="cofactor">
    <cofactor evidence="1">
        <name>pyridoxal 5'-phosphate</name>
        <dbReference type="ChEBI" id="CHEBI:597326"/>
    </cofactor>
</comment>
<dbReference type="InterPro" id="IPR043131">
    <property type="entry name" value="BCAT-like_N"/>
</dbReference>
<evidence type="ECO:0000256" key="1">
    <source>
        <dbReference type="ARBA" id="ARBA00001933"/>
    </source>
</evidence>
<dbReference type="GO" id="GO:0008652">
    <property type="term" value="P:amino acid biosynthetic process"/>
    <property type="evidence" value="ECO:0007669"/>
    <property type="project" value="UniProtKB-ARBA"/>
</dbReference>
<keyword evidence="3" id="KW-0663">Pyridoxal phosphate</keyword>
<keyword evidence="4" id="KW-0032">Aminotransferase</keyword>
<reference evidence="4" key="2">
    <citation type="journal article" date="2021" name="PeerJ">
        <title>Extensive microbial diversity within the chicken gut microbiome revealed by metagenomics and culture.</title>
        <authorList>
            <person name="Gilroy R."/>
            <person name="Ravi A."/>
            <person name="Getino M."/>
            <person name="Pursley I."/>
            <person name="Horton D.L."/>
            <person name="Alikhan N.F."/>
            <person name="Baker D."/>
            <person name="Gharbi K."/>
            <person name="Hall N."/>
            <person name="Watson M."/>
            <person name="Adriaenssens E.M."/>
            <person name="Foster-Nyarko E."/>
            <person name="Jarju S."/>
            <person name="Secka A."/>
            <person name="Antonio M."/>
            <person name="Oren A."/>
            <person name="Chaudhuri R.R."/>
            <person name="La Ragione R."/>
            <person name="Hildebrand F."/>
            <person name="Pallen M.J."/>
        </authorList>
    </citation>
    <scope>NUCLEOTIDE SEQUENCE</scope>
    <source>
        <strain evidence="4">13766</strain>
    </source>
</reference>
<dbReference type="FunFam" id="3.20.10.10:FF:000002">
    <property type="entry name" value="D-alanine aminotransferase"/>
    <property type="match status" value="1"/>
</dbReference>
<dbReference type="Gene3D" id="3.30.470.10">
    <property type="match status" value="1"/>
</dbReference>
<dbReference type="SUPFAM" id="SSF56752">
    <property type="entry name" value="D-aminoacid aminotransferase-like PLP-dependent enzymes"/>
    <property type="match status" value="1"/>
</dbReference>
<evidence type="ECO:0000256" key="2">
    <source>
        <dbReference type="ARBA" id="ARBA00009320"/>
    </source>
</evidence>
<dbReference type="PANTHER" id="PTHR42743">
    <property type="entry name" value="AMINO-ACID AMINOTRANSFERASE"/>
    <property type="match status" value="1"/>
</dbReference>
<sequence length="280" mass="31692">METLGYYNGKIGEIQDIFVPMDDRACYFGDGIYDATNTRNHVPFLLEDHVDRFYRSAARVNMECELKKPELMELLRDCARRVDSPDTQVYWQLSRGTAPRNHAFPKNAKTNLWITVRHKPFVPMRARYALITHEDTRYFHCDIKTINLLPSVMYSQRAAQAGAQECVLHRNGRVTECAHSNVHILKNGALITAPLDNLILAGITRKLLLQKARELGIPVEERPYTIEELRGADEILFTAASALCCVANRLDGAPVGGRAGELVEKLQSAIEAELIRQTDR</sequence>
<comment type="similarity">
    <text evidence="2">Belongs to the class-IV pyridoxal-phosphate-dependent aminotransferase family.</text>
</comment>
<protein>
    <submittedName>
        <fullName evidence="4">Aminotransferase class IV</fullName>
    </submittedName>
</protein>
<dbReference type="InterPro" id="IPR001544">
    <property type="entry name" value="Aminotrans_IV"/>
</dbReference>
<dbReference type="InterPro" id="IPR050571">
    <property type="entry name" value="Class-IV_PLP-Dep_Aminotrnsfr"/>
</dbReference>
<dbReference type="InterPro" id="IPR036038">
    <property type="entry name" value="Aminotransferase-like"/>
</dbReference>
<dbReference type="GO" id="GO:0005829">
    <property type="term" value="C:cytosol"/>
    <property type="evidence" value="ECO:0007669"/>
    <property type="project" value="TreeGrafter"/>
</dbReference>
<dbReference type="EMBL" id="DVJN01000217">
    <property type="protein sequence ID" value="HIS93586.1"/>
    <property type="molecule type" value="Genomic_DNA"/>
</dbReference>
<dbReference type="GO" id="GO:0046394">
    <property type="term" value="P:carboxylic acid biosynthetic process"/>
    <property type="evidence" value="ECO:0007669"/>
    <property type="project" value="UniProtKB-ARBA"/>
</dbReference>
<dbReference type="AlphaFoldDB" id="A0A9D1G1U1"/>
<keyword evidence="4" id="KW-0808">Transferase</keyword>